<name>A0A1J5QLQ7_9ZZZZ</name>
<evidence type="ECO:0000256" key="5">
    <source>
        <dbReference type="SAM" id="Phobius"/>
    </source>
</evidence>
<dbReference type="InterPro" id="IPR050638">
    <property type="entry name" value="AA-Vitamin_Transporters"/>
</dbReference>
<evidence type="ECO:0000256" key="1">
    <source>
        <dbReference type="ARBA" id="ARBA00004141"/>
    </source>
</evidence>
<keyword evidence="4 5" id="KW-0472">Membrane</keyword>
<reference evidence="7" key="1">
    <citation type="submission" date="2016-10" db="EMBL/GenBank/DDBJ databases">
        <title>Sequence of Gallionella enrichment culture.</title>
        <authorList>
            <person name="Poehlein A."/>
            <person name="Muehling M."/>
            <person name="Daniel R."/>
        </authorList>
    </citation>
    <scope>NUCLEOTIDE SEQUENCE</scope>
</reference>
<feature type="domain" description="EamA" evidence="6">
    <location>
        <begin position="11"/>
        <end position="141"/>
    </location>
</feature>
<feature type="transmembrane region" description="Helical" evidence="5">
    <location>
        <begin position="36"/>
        <end position="54"/>
    </location>
</feature>
<organism evidence="7">
    <name type="scientific">mine drainage metagenome</name>
    <dbReference type="NCBI Taxonomy" id="410659"/>
    <lineage>
        <taxon>unclassified sequences</taxon>
        <taxon>metagenomes</taxon>
        <taxon>ecological metagenomes</taxon>
    </lineage>
</organism>
<dbReference type="PANTHER" id="PTHR32322">
    <property type="entry name" value="INNER MEMBRANE TRANSPORTER"/>
    <property type="match status" value="1"/>
</dbReference>
<keyword evidence="2 5" id="KW-0812">Transmembrane</keyword>
<gene>
    <name evidence="7" type="primary">yedA_8</name>
    <name evidence="7" type="ORF">GALL_373800</name>
</gene>
<evidence type="ECO:0000259" key="6">
    <source>
        <dbReference type="Pfam" id="PF00892"/>
    </source>
</evidence>
<evidence type="ECO:0000256" key="2">
    <source>
        <dbReference type="ARBA" id="ARBA00022692"/>
    </source>
</evidence>
<dbReference type="PANTHER" id="PTHR32322:SF9">
    <property type="entry name" value="AMINO-ACID METABOLITE EFFLUX PUMP-RELATED"/>
    <property type="match status" value="1"/>
</dbReference>
<dbReference type="Gene3D" id="1.10.3730.20">
    <property type="match status" value="1"/>
</dbReference>
<keyword evidence="3 5" id="KW-1133">Transmembrane helix</keyword>
<feature type="transmembrane region" description="Helical" evidence="5">
    <location>
        <begin position="12"/>
        <end position="30"/>
    </location>
</feature>
<comment type="subcellular location">
    <subcellularLocation>
        <location evidence="1">Membrane</location>
        <topology evidence="1">Multi-pass membrane protein</topology>
    </subcellularLocation>
</comment>
<dbReference type="InterPro" id="IPR037185">
    <property type="entry name" value="EmrE-like"/>
</dbReference>
<dbReference type="InterPro" id="IPR000620">
    <property type="entry name" value="EamA_dom"/>
</dbReference>
<sequence>MKRSSTSWLPIYLALTLTWGLSFLFIRVALSSFAPLQISFLRIALGAMTLFIIAKFRGVKIPRDRTFWLHAAVTALLLNVIPFSLYAYGEVRVSSALAGIWNAATPLFTVIFASLLITSERPSRRRTVGLLTSFAGVILVFGPWKGALHSDLIGSIECIAATLCYGIGNPYARKFLTGKTGILEQSLVQLISGAVIMLPLEFLTYRAPHDLHFNSLLAILLLGAVGTGAAYLAMNTLIREAGPTIASTVTYVMPIVSTVAGVGFLGDRVAWNQLAGAAVIIGGMALTQRTVVRG</sequence>
<feature type="transmembrane region" description="Helical" evidence="5">
    <location>
        <begin position="95"/>
        <end position="116"/>
    </location>
</feature>
<evidence type="ECO:0000256" key="3">
    <source>
        <dbReference type="ARBA" id="ARBA00022989"/>
    </source>
</evidence>
<dbReference type="AlphaFoldDB" id="A0A1J5QLQ7"/>
<accession>A0A1J5QLQ7</accession>
<feature type="transmembrane region" description="Helical" evidence="5">
    <location>
        <begin position="128"/>
        <end position="146"/>
    </location>
</feature>
<dbReference type="SUPFAM" id="SSF103481">
    <property type="entry name" value="Multidrug resistance efflux transporter EmrE"/>
    <property type="match status" value="2"/>
</dbReference>
<evidence type="ECO:0000256" key="4">
    <source>
        <dbReference type="ARBA" id="ARBA00023136"/>
    </source>
</evidence>
<protein>
    <submittedName>
        <fullName evidence="7">Putative inner membrane transporter YedA</fullName>
    </submittedName>
</protein>
<feature type="domain" description="EamA" evidence="6">
    <location>
        <begin position="154"/>
        <end position="287"/>
    </location>
</feature>
<comment type="caution">
    <text evidence="7">The sequence shown here is derived from an EMBL/GenBank/DDBJ whole genome shotgun (WGS) entry which is preliminary data.</text>
</comment>
<evidence type="ECO:0000313" key="7">
    <source>
        <dbReference type="EMBL" id="OIQ80863.1"/>
    </source>
</evidence>
<proteinExistence type="predicted"/>
<feature type="transmembrane region" description="Helical" evidence="5">
    <location>
        <begin position="187"/>
        <end position="205"/>
    </location>
</feature>
<dbReference type="GO" id="GO:0016020">
    <property type="term" value="C:membrane"/>
    <property type="evidence" value="ECO:0007669"/>
    <property type="project" value="UniProtKB-SubCell"/>
</dbReference>
<feature type="transmembrane region" description="Helical" evidence="5">
    <location>
        <begin position="245"/>
        <end position="264"/>
    </location>
</feature>
<feature type="transmembrane region" description="Helical" evidence="5">
    <location>
        <begin position="66"/>
        <end position="89"/>
    </location>
</feature>
<dbReference type="Pfam" id="PF00892">
    <property type="entry name" value="EamA"/>
    <property type="match status" value="2"/>
</dbReference>
<feature type="transmembrane region" description="Helical" evidence="5">
    <location>
        <begin position="211"/>
        <end position="233"/>
    </location>
</feature>
<feature type="transmembrane region" description="Helical" evidence="5">
    <location>
        <begin position="270"/>
        <end position="287"/>
    </location>
</feature>
<dbReference type="EMBL" id="MLJW01001001">
    <property type="protein sequence ID" value="OIQ80863.1"/>
    <property type="molecule type" value="Genomic_DNA"/>
</dbReference>